<feature type="compositionally biased region" description="Polar residues" evidence="1">
    <location>
        <begin position="260"/>
        <end position="271"/>
    </location>
</feature>
<feature type="compositionally biased region" description="Low complexity" evidence="1">
    <location>
        <begin position="19"/>
        <end position="34"/>
    </location>
</feature>
<dbReference type="OrthoDB" id="4368762at2759"/>
<dbReference type="AlphaFoldDB" id="A0A9W9Y2F1"/>
<feature type="compositionally biased region" description="Low complexity" evidence="1">
    <location>
        <begin position="248"/>
        <end position="257"/>
    </location>
</feature>
<dbReference type="EMBL" id="JAPWDS010000002">
    <property type="protein sequence ID" value="KAJ5513824.1"/>
    <property type="molecule type" value="Genomic_DNA"/>
</dbReference>
<feature type="region of interest" description="Disordered" evidence="1">
    <location>
        <begin position="1"/>
        <end position="46"/>
    </location>
</feature>
<proteinExistence type="predicted"/>
<reference evidence="2" key="1">
    <citation type="submission" date="2022-12" db="EMBL/GenBank/DDBJ databases">
        <authorList>
            <person name="Petersen C."/>
        </authorList>
    </citation>
    <scope>NUCLEOTIDE SEQUENCE</scope>
    <source>
        <strain evidence="2">IBT 29495</strain>
    </source>
</reference>
<name>A0A9W9Y2F1_9EURO</name>
<reference evidence="2" key="2">
    <citation type="journal article" date="2023" name="IMA Fungus">
        <title>Comparative genomic study of the Penicillium genus elucidates a diverse pangenome and 15 lateral gene transfer events.</title>
        <authorList>
            <person name="Petersen C."/>
            <person name="Sorensen T."/>
            <person name="Nielsen M.R."/>
            <person name="Sondergaard T.E."/>
            <person name="Sorensen J.L."/>
            <person name="Fitzpatrick D.A."/>
            <person name="Frisvad J.C."/>
            <person name="Nielsen K.L."/>
        </authorList>
    </citation>
    <scope>NUCLEOTIDE SEQUENCE</scope>
    <source>
        <strain evidence="2">IBT 29495</strain>
    </source>
</reference>
<feature type="region of interest" description="Disordered" evidence="1">
    <location>
        <begin position="229"/>
        <end position="271"/>
    </location>
</feature>
<comment type="caution">
    <text evidence="2">The sequence shown here is derived from an EMBL/GenBank/DDBJ whole genome shotgun (WGS) entry which is preliminary data.</text>
</comment>
<evidence type="ECO:0000313" key="2">
    <source>
        <dbReference type="EMBL" id="KAJ5513824.1"/>
    </source>
</evidence>
<gene>
    <name evidence="2" type="ORF">N7463_003376</name>
</gene>
<sequence>MVDDIDSGDHLPDTTQILPSSSSSSSSNPINNSSQDRITDLSKHQGTNLPDVITEKIQNVKVLETNTKNSRSWGLLVKFALAPLRLDCLIDSSLPHPTKDHQNSNYGSTGHEPIPEHADTMYDRIMIMVRGSGKVEEAHSVTRRLDKMKRSDYASAKEYIEEYQKHYQVLARFSIAPHPFHALPNILWDLEREVPKVHFIIEQISNVEPRRITLEQMHQYCKGLQLAADTGDPTNSAQSACRGGRGSNRGSRVGHGNLLSPRSSSIGTVAK</sequence>
<organism evidence="2 3">
    <name type="scientific">Penicillium fimorum</name>
    <dbReference type="NCBI Taxonomy" id="1882269"/>
    <lineage>
        <taxon>Eukaryota</taxon>
        <taxon>Fungi</taxon>
        <taxon>Dikarya</taxon>
        <taxon>Ascomycota</taxon>
        <taxon>Pezizomycotina</taxon>
        <taxon>Eurotiomycetes</taxon>
        <taxon>Eurotiomycetidae</taxon>
        <taxon>Eurotiales</taxon>
        <taxon>Aspergillaceae</taxon>
        <taxon>Penicillium</taxon>
    </lineage>
</organism>
<evidence type="ECO:0000256" key="1">
    <source>
        <dbReference type="SAM" id="MobiDB-lite"/>
    </source>
</evidence>
<protein>
    <submittedName>
        <fullName evidence="2">Uncharacterized protein</fullName>
    </submittedName>
</protein>
<accession>A0A9W9Y2F1</accession>
<evidence type="ECO:0000313" key="3">
    <source>
        <dbReference type="Proteomes" id="UP001149954"/>
    </source>
</evidence>
<keyword evidence="3" id="KW-1185">Reference proteome</keyword>
<dbReference type="Proteomes" id="UP001149954">
    <property type="component" value="Unassembled WGS sequence"/>
</dbReference>